<dbReference type="PATRIC" id="fig|1367847.3.peg.280"/>
<dbReference type="HOGENOM" id="CLU_2451904_0_0_5"/>
<protein>
    <submittedName>
        <fullName evidence="1">Uncharacterized protein</fullName>
    </submittedName>
</protein>
<evidence type="ECO:0000313" key="1">
    <source>
        <dbReference type="EMBL" id="AGT07451.1"/>
    </source>
</evidence>
<dbReference type="RefSeq" id="WP_020949091.1">
    <property type="nucleotide sequence ID" value="NC_022041.1"/>
</dbReference>
<gene>
    <name evidence="1" type="ORF">JCM7686_0342</name>
</gene>
<sequence>MIAALLLPVFLLADAPLGDAGPREALIAEALEALLDGRSLPADTDEQLRALSPADRLEVLVFLRRSGLLIGPTWPVERLLAPGSSEGSGE</sequence>
<proteinExistence type="predicted"/>
<dbReference type="STRING" id="1367847.JCM7686_0342"/>
<dbReference type="OrthoDB" id="7775120at2"/>
<dbReference type="Proteomes" id="UP000015480">
    <property type="component" value="Chromosome"/>
</dbReference>
<accession>S5YQ97</accession>
<reference evidence="1 2" key="1">
    <citation type="journal article" date="2014" name="BMC Genomics">
        <title>Architecture and functions of a multipartite genome of the methylotrophic bacterium Paracoccus aminophilus JCM 7686, containing primary and secondary chromids.</title>
        <authorList>
            <person name="Dziewit L."/>
            <person name="Czarnecki J."/>
            <person name="Wibberg D."/>
            <person name="Radlinska M."/>
            <person name="Mrozek P."/>
            <person name="Szymczak M."/>
            <person name="Schluter A."/>
            <person name="Puhler A."/>
            <person name="Bartosik D."/>
        </authorList>
    </citation>
    <scope>NUCLEOTIDE SEQUENCE [LARGE SCALE GENOMIC DNA]</scope>
    <source>
        <strain evidence="1">JCM 7686</strain>
    </source>
</reference>
<organism evidence="1 2">
    <name type="scientific">Paracoccus aminophilus JCM 7686</name>
    <dbReference type="NCBI Taxonomy" id="1367847"/>
    <lineage>
        <taxon>Bacteria</taxon>
        <taxon>Pseudomonadati</taxon>
        <taxon>Pseudomonadota</taxon>
        <taxon>Alphaproteobacteria</taxon>
        <taxon>Rhodobacterales</taxon>
        <taxon>Paracoccaceae</taxon>
        <taxon>Paracoccus</taxon>
    </lineage>
</organism>
<dbReference type="EMBL" id="CP006650">
    <property type="protein sequence ID" value="AGT07451.1"/>
    <property type="molecule type" value="Genomic_DNA"/>
</dbReference>
<dbReference type="KEGG" id="pami:JCM7686_0342"/>
<keyword evidence="2" id="KW-1185">Reference proteome</keyword>
<evidence type="ECO:0000313" key="2">
    <source>
        <dbReference type="Proteomes" id="UP000015480"/>
    </source>
</evidence>
<dbReference type="AlphaFoldDB" id="S5YQ97"/>
<name>S5YQ97_PARAH</name>